<comment type="similarity">
    <text evidence="2">Belongs to the zinc-containing alcohol dehydrogenase family. Quinone oxidoreductase subfamily.</text>
</comment>
<evidence type="ECO:0000256" key="7">
    <source>
        <dbReference type="ARBA" id="ARBA00023002"/>
    </source>
</evidence>
<evidence type="ECO:0000256" key="5">
    <source>
        <dbReference type="ARBA" id="ARBA00022857"/>
    </source>
</evidence>
<dbReference type="EMBL" id="BOLY01000003">
    <property type="protein sequence ID" value="GIZ41746.1"/>
    <property type="molecule type" value="Genomic_DNA"/>
</dbReference>
<evidence type="ECO:0000259" key="14">
    <source>
        <dbReference type="SMART" id="SM00829"/>
    </source>
</evidence>
<dbReference type="InterPro" id="IPR011032">
    <property type="entry name" value="GroES-like_sf"/>
</dbReference>
<evidence type="ECO:0000256" key="3">
    <source>
        <dbReference type="ARBA" id="ARBA00022516"/>
    </source>
</evidence>
<accession>A0A9P3FBY1</accession>
<evidence type="ECO:0000256" key="9">
    <source>
        <dbReference type="ARBA" id="ARBA00023128"/>
    </source>
</evidence>
<feature type="region of interest" description="Disordered" evidence="13">
    <location>
        <begin position="1"/>
        <end position="38"/>
    </location>
</feature>
<dbReference type="SUPFAM" id="SSF51735">
    <property type="entry name" value="NAD(P)-binding Rossmann-fold domains"/>
    <property type="match status" value="1"/>
</dbReference>
<dbReference type="GO" id="GO:0141148">
    <property type="term" value="F:enoyl-[acyl-carrier-protein] reductase (NADPH) activity"/>
    <property type="evidence" value="ECO:0007669"/>
    <property type="project" value="UniProtKB-EC"/>
</dbReference>
<keyword evidence="3" id="KW-0444">Lipid biosynthesis</keyword>
<dbReference type="CDD" id="cd08290">
    <property type="entry name" value="ETR"/>
    <property type="match status" value="1"/>
</dbReference>
<proteinExistence type="inferred from homology"/>
<keyword evidence="7" id="KW-0560">Oxidoreductase</keyword>
<dbReference type="Gene3D" id="3.40.50.720">
    <property type="entry name" value="NAD(P)-binding Rossmann-like Domain"/>
    <property type="match status" value="1"/>
</dbReference>
<comment type="subcellular location">
    <subcellularLocation>
        <location evidence="1">Mitochondrion</location>
    </subcellularLocation>
</comment>
<organism evidence="15 16">
    <name type="scientific">Cercospora kikuchii</name>
    <dbReference type="NCBI Taxonomy" id="84275"/>
    <lineage>
        <taxon>Eukaryota</taxon>
        <taxon>Fungi</taxon>
        <taxon>Dikarya</taxon>
        <taxon>Ascomycota</taxon>
        <taxon>Pezizomycotina</taxon>
        <taxon>Dothideomycetes</taxon>
        <taxon>Dothideomycetidae</taxon>
        <taxon>Mycosphaerellales</taxon>
        <taxon>Mycosphaerellaceae</taxon>
        <taxon>Cercospora</taxon>
    </lineage>
</organism>
<keyword evidence="10" id="KW-0275">Fatty acid biosynthesis</keyword>
<comment type="catalytic activity">
    <reaction evidence="12">
        <text>a 2,3-saturated acyl-[ACP] + NADP(+) = a (2E)-enoyl-[ACP] + NADPH + H(+)</text>
        <dbReference type="Rhea" id="RHEA:22564"/>
        <dbReference type="Rhea" id="RHEA-COMP:9925"/>
        <dbReference type="Rhea" id="RHEA-COMP:9926"/>
        <dbReference type="ChEBI" id="CHEBI:15378"/>
        <dbReference type="ChEBI" id="CHEBI:57783"/>
        <dbReference type="ChEBI" id="CHEBI:58349"/>
        <dbReference type="ChEBI" id="CHEBI:78784"/>
        <dbReference type="ChEBI" id="CHEBI:78785"/>
        <dbReference type="EC" id="1.3.1.104"/>
    </reaction>
</comment>
<dbReference type="OrthoDB" id="7482721at2759"/>
<dbReference type="GO" id="GO:0005739">
    <property type="term" value="C:mitochondrion"/>
    <property type="evidence" value="ECO:0007669"/>
    <property type="project" value="UniProtKB-SubCell"/>
</dbReference>
<dbReference type="InterPro" id="IPR036291">
    <property type="entry name" value="NAD(P)-bd_dom_sf"/>
</dbReference>
<sequence length="371" mass="40823">MSTISRSMPTAQLITRSNETMENAGVGSSSIQFRQQESPSPSASEIQCRLLMAPIHPLDKLVIGGHYPVKPIYKHMDEEILGYDGVAEVLAVGAQVDDLHTGDLVLPSKFGLGTWRTYANFQRSELQKIPRINDLRFAAILRVSVMPAYFLVEDMATLRPGEYIIQNAGTSVVAQMVIQFARRRGLKTINVIRDRDQASRIMIQTALHQLGADTVVTESDLLHNSSSILENKKIALAVDSVFGHSGRALMKALTAGGTYVQLGFLGGSQETLDLEPNDIFGRQIVLRAFRGSAQLSSRSLDQQQALCDWLVQLFNDGEILLPPLGFTDVRWSGENGANEVLEAIRNAQVGGIGQRKPMILFEMQDDSVEDV</sequence>
<dbReference type="AlphaFoldDB" id="A0A9P3FBY1"/>
<dbReference type="Gene3D" id="3.90.180.10">
    <property type="entry name" value="Medium-chain alcohol dehydrogenases, catalytic domain"/>
    <property type="match status" value="1"/>
</dbReference>
<evidence type="ECO:0000256" key="12">
    <source>
        <dbReference type="ARBA" id="ARBA00048843"/>
    </source>
</evidence>
<evidence type="ECO:0000256" key="2">
    <source>
        <dbReference type="ARBA" id="ARBA00010371"/>
    </source>
</evidence>
<protein>
    <recommendedName>
        <fullName evidence="11">enoyl-[acyl-carrier-protein] reductase</fullName>
        <ecNumber evidence="11">1.3.1.104</ecNumber>
    </recommendedName>
</protein>
<evidence type="ECO:0000313" key="15">
    <source>
        <dbReference type="EMBL" id="GIZ41746.1"/>
    </source>
</evidence>
<dbReference type="PANTHER" id="PTHR43981:SF2">
    <property type="entry name" value="ENOYL-[ACYL-CARRIER-PROTEIN] REDUCTASE, MITOCHONDRIAL"/>
    <property type="match status" value="1"/>
</dbReference>
<dbReference type="EC" id="1.3.1.104" evidence="11"/>
<evidence type="ECO:0000256" key="1">
    <source>
        <dbReference type="ARBA" id="ARBA00004173"/>
    </source>
</evidence>
<keyword evidence="4" id="KW-0276">Fatty acid metabolism</keyword>
<reference evidence="15 16" key="1">
    <citation type="submission" date="2021-01" db="EMBL/GenBank/DDBJ databases">
        <title>Cercospora kikuchii MAFF 305040 whole genome shotgun sequence.</title>
        <authorList>
            <person name="Kashiwa T."/>
            <person name="Suzuki T."/>
        </authorList>
    </citation>
    <scope>NUCLEOTIDE SEQUENCE [LARGE SCALE GENOMIC DNA]</scope>
    <source>
        <strain evidence="15 16">MAFF 305040</strain>
    </source>
</reference>
<keyword evidence="16" id="KW-1185">Reference proteome</keyword>
<keyword evidence="8" id="KW-0443">Lipid metabolism</keyword>
<dbReference type="InterPro" id="IPR051034">
    <property type="entry name" value="Mito_Enoyl-ACP_Reductase"/>
</dbReference>
<gene>
    <name evidence="15" type="ORF">CKM354_000504200</name>
</gene>
<evidence type="ECO:0000256" key="6">
    <source>
        <dbReference type="ARBA" id="ARBA00022946"/>
    </source>
</evidence>
<name>A0A9P3FBY1_9PEZI</name>
<dbReference type="RefSeq" id="XP_044656233.1">
    <property type="nucleotide sequence ID" value="XM_044800298.1"/>
</dbReference>
<comment type="caution">
    <text evidence="15">The sequence shown here is derived from an EMBL/GenBank/DDBJ whole genome shotgun (WGS) entry which is preliminary data.</text>
</comment>
<dbReference type="GO" id="GO:0006633">
    <property type="term" value="P:fatty acid biosynthetic process"/>
    <property type="evidence" value="ECO:0007669"/>
    <property type="project" value="UniProtKB-KW"/>
</dbReference>
<evidence type="ECO:0000256" key="8">
    <source>
        <dbReference type="ARBA" id="ARBA00023098"/>
    </source>
</evidence>
<evidence type="ECO:0000256" key="13">
    <source>
        <dbReference type="SAM" id="MobiDB-lite"/>
    </source>
</evidence>
<evidence type="ECO:0000256" key="10">
    <source>
        <dbReference type="ARBA" id="ARBA00023160"/>
    </source>
</evidence>
<dbReference type="SMART" id="SM00829">
    <property type="entry name" value="PKS_ER"/>
    <property type="match status" value="1"/>
</dbReference>
<dbReference type="PANTHER" id="PTHR43981">
    <property type="entry name" value="ENOYL-[ACYL-CARRIER-PROTEIN] REDUCTASE, MITOCHONDRIAL"/>
    <property type="match status" value="1"/>
</dbReference>
<dbReference type="Proteomes" id="UP000825890">
    <property type="component" value="Unassembled WGS sequence"/>
</dbReference>
<keyword evidence="6" id="KW-0809">Transit peptide</keyword>
<dbReference type="GeneID" id="68290617"/>
<evidence type="ECO:0000313" key="16">
    <source>
        <dbReference type="Proteomes" id="UP000825890"/>
    </source>
</evidence>
<evidence type="ECO:0000256" key="4">
    <source>
        <dbReference type="ARBA" id="ARBA00022832"/>
    </source>
</evidence>
<keyword evidence="5" id="KW-0521">NADP</keyword>
<keyword evidence="9" id="KW-0496">Mitochondrion</keyword>
<evidence type="ECO:0000256" key="11">
    <source>
        <dbReference type="ARBA" id="ARBA00038963"/>
    </source>
</evidence>
<dbReference type="SUPFAM" id="SSF50129">
    <property type="entry name" value="GroES-like"/>
    <property type="match status" value="1"/>
</dbReference>
<dbReference type="InterPro" id="IPR020843">
    <property type="entry name" value="ER"/>
</dbReference>
<feature type="domain" description="Enoyl reductase (ER)" evidence="14">
    <location>
        <begin position="27"/>
        <end position="360"/>
    </location>
</feature>